<evidence type="ECO:0000313" key="2">
    <source>
        <dbReference type="Proteomes" id="UP000001299"/>
    </source>
</evidence>
<keyword evidence="2" id="KW-1185">Reference proteome</keyword>
<evidence type="ECO:0000313" key="1">
    <source>
        <dbReference type="EMBL" id="ADL35971.1"/>
    </source>
</evidence>
<gene>
    <name evidence="1" type="ordered locus">bpr_II031</name>
</gene>
<dbReference type="Proteomes" id="UP000001299">
    <property type="component" value="Plasmid pCY360"/>
</dbReference>
<keyword evidence="1" id="KW-0614">Plasmid</keyword>
<dbReference type="RefSeq" id="WP_013282621.1">
    <property type="nucleotide sequence ID" value="NC_014389.1"/>
</dbReference>
<reference evidence="1 2" key="1">
    <citation type="journal article" date="2010" name="PLoS ONE">
        <title>The glycobiome of the rumen bacterium Butyrivibrio proteoclasticus B316(T) highlights adaptation to a polysaccharide-rich environment.</title>
        <authorList>
            <person name="Kelly W.J."/>
            <person name="Leahy S.C."/>
            <person name="Altermann E."/>
            <person name="Yeoman C.J."/>
            <person name="Dunne J.C."/>
            <person name="Kong Z."/>
            <person name="Pacheco D.M."/>
            <person name="Li D."/>
            <person name="Noel S.J."/>
            <person name="Moon C.D."/>
            <person name="Cookson A.L."/>
            <person name="Attwood G.T."/>
        </authorList>
    </citation>
    <scope>NUCLEOTIDE SEQUENCE [LARGE SCALE GENOMIC DNA]</scope>
    <source>
        <strain evidence="2">ATCC 51982 / DSM 14932 / B316</strain>
        <plasmid evidence="2">Plasmid pCY360</plasmid>
    </source>
</reference>
<dbReference type="EMBL" id="CP001812">
    <property type="protein sequence ID" value="ADL35971.1"/>
    <property type="molecule type" value="Genomic_DNA"/>
</dbReference>
<dbReference type="KEGG" id="bpb:bpr_II031"/>
<geneLocation type="plasmid" evidence="1 2">
    <name>pCY360</name>
</geneLocation>
<proteinExistence type="predicted"/>
<name>E0S3I9_BUTPB</name>
<accession>E0S3I9</accession>
<dbReference type="AlphaFoldDB" id="E0S3I9"/>
<organism evidence="1 2">
    <name type="scientific">Butyrivibrio proteoclasticus (strain ATCC 51982 / DSM 14932 / B316)</name>
    <name type="common">Clostridium proteoclasticum</name>
    <dbReference type="NCBI Taxonomy" id="515622"/>
    <lineage>
        <taxon>Bacteria</taxon>
        <taxon>Bacillati</taxon>
        <taxon>Bacillota</taxon>
        <taxon>Clostridia</taxon>
        <taxon>Lachnospirales</taxon>
        <taxon>Lachnospiraceae</taxon>
        <taxon>Butyrivibrio</taxon>
    </lineage>
</organism>
<sequence length="72" mass="8148">MKAIRQKELLCRAIWAYMRSIEELADYTGDECNAISESKELLKLTDAEIAEINKYGNDLGLSFHGKPVICNL</sequence>
<dbReference type="HOGENOM" id="CLU_2714747_0_0_9"/>
<protein>
    <submittedName>
        <fullName evidence="1">Uncharacterized protein</fullName>
    </submittedName>
</protein>